<name>A0A8K0W683_9HYPO</name>
<dbReference type="SUPFAM" id="SSF53383">
    <property type="entry name" value="PLP-dependent transferases"/>
    <property type="match status" value="1"/>
</dbReference>
<dbReference type="Proteomes" id="UP000813427">
    <property type="component" value="Unassembled WGS sequence"/>
</dbReference>
<dbReference type="Gene3D" id="3.40.640.10">
    <property type="entry name" value="Type I PLP-dependent aspartate aminotransferase-like (Major domain)"/>
    <property type="match status" value="1"/>
</dbReference>
<dbReference type="PRINTS" id="PR00799">
    <property type="entry name" value="TRANSAMINASE"/>
</dbReference>
<sequence>MLSTFQKGPVDPMYLLKTAADNDLSPEKADLGVGIYRNESGCYNELKGVAKAKKVLAENDPGHDYEITIGNKKFLSNAARLMFGQNCQLLDSGHIASVQTVSGTGACHIAALALSQSISPRPKVFVGTPTWGNYRPIFELVGMKVTEYSYLDANTRTIDFSSIMSAAETAPPRSVFILQACCHNPTGVDPTKEQWQELGSVMKEHSHFVFFDIAYQGLGNGLDEDAYAVRLFASLGLEMFVCQSFSKNFALYGERCGVLHAVCPDHETAANVRDHLRCLIRWEFSSSPAYGSRLVTIVLESDQLTDEWAQELYDIQHRLKSLRKQLHYTLTKVLHTPGNWDHILVETGLFSYLNLTPQQCQSLVDRFHIYLPSNGRINISGLNHDNIVSVAKSFDQVVREEISKEAQPRASL</sequence>
<gene>
    <name evidence="8" type="ORF">BKA59DRAFT_532683</name>
</gene>
<keyword evidence="6" id="KW-0663">Pyridoxal phosphate</keyword>
<dbReference type="EMBL" id="JAGPXF010000007">
    <property type="protein sequence ID" value="KAH7235388.1"/>
    <property type="molecule type" value="Genomic_DNA"/>
</dbReference>
<feature type="domain" description="Aminotransferase class I/classII large" evidence="7">
    <location>
        <begin position="27"/>
        <end position="392"/>
    </location>
</feature>
<reference evidence="8" key="1">
    <citation type="journal article" date="2021" name="Nat. Commun.">
        <title>Genetic determinants of endophytism in the Arabidopsis root mycobiome.</title>
        <authorList>
            <person name="Mesny F."/>
            <person name="Miyauchi S."/>
            <person name="Thiergart T."/>
            <person name="Pickel B."/>
            <person name="Atanasova L."/>
            <person name="Karlsson M."/>
            <person name="Huettel B."/>
            <person name="Barry K.W."/>
            <person name="Haridas S."/>
            <person name="Chen C."/>
            <person name="Bauer D."/>
            <person name="Andreopoulos W."/>
            <person name="Pangilinan J."/>
            <person name="LaButti K."/>
            <person name="Riley R."/>
            <person name="Lipzen A."/>
            <person name="Clum A."/>
            <person name="Drula E."/>
            <person name="Henrissat B."/>
            <person name="Kohler A."/>
            <person name="Grigoriev I.V."/>
            <person name="Martin F.M."/>
            <person name="Hacquard S."/>
        </authorList>
    </citation>
    <scope>NUCLEOTIDE SEQUENCE</scope>
    <source>
        <strain evidence="8">MPI-SDFR-AT-0068</strain>
    </source>
</reference>
<dbReference type="PANTHER" id="PTHR11879:SF55">
    <property type="entry name" value="GLUTAMATE OXALOACETATE TRANSAMINASE 1, ISOFORM B"/>
    <property type="match status" value="1"/>
</dbReference>
<dbReference type="GO" id="GO:0030170">
    <property type="term" value="F:pyridoxal phosphate binding"/>
    <property type="evidence" value="ECO:0007669"/>
    <property type="project" value="InterPro"/>
</dbReference>
<proteinExistence type="inferred from homology"/>
<dbReference type="FunFam" id="3.40.640.10:FF:000066">
    <property type="entry name" value="Aspartate aminotransferase"/>
    <property type="match status" value="1"/>
</dbReference>
<evidence type="ECO:0000313" key="8">
    <source>
        <dbReference type="EMBL" id="KAH7235388.1"/>
    </source>
</evidence>
<evidence type="ECO:0000259" key="7">
    <source>
        <dbReference type="Pfam" id="PF00155"/>
    </source>
</evidence>
<evidence type="ECO:0000256" key="5">
    <source>
        <dbReference type="ARBA" id="ARBA00022679"/>
    </source>
</evidence>
<comment type="subunit">
    <text evidence="3">Homodimer.</text>
</comment>
<dbReference type="GO" id="GO:0004069">
    <property type="term" value="F:L-aspartate:2-oxoglutarate aminotransferase activity"/>
    <property type="evidence" value="ECO:0007669"/>
    <property type="project" value="TreeGrafter"/>
</dbReference>
<dbReference type="GO" id="GO:0006520">
    <property type="term" value="P:amino acid metabolic process"/>
    <property type="evidence" value="ECO:0007669"/>
    <property type="project" value="InterPro"/>
</dbReference>
<comment type="caution">
    <text evidence="8">The sequence shown here is derived from an EMBL/GenBank/DDBJ whole genome shotgun (WGS) entry which is preliminary data.</text>
</comment>
<dbReference type="InterPro" id="IPR015424">
    <property type="entry name" value="PyrdxlP-dep_Trfase"/>
</dbReference>
<dbReference type="CDD" id="cd00609">
    <property type="entry name" value="AAT_like"/>
    <property type="match status" value="1"/>
</dbReference>
<evidence type="ECO:0000256" key="2">
    <source>
        <dbReference type="ARBA" id="ARBA00007441"/>
    </source>
</evidence>
<dbReference type="PANTHER" id="PTHR11879">
    <property type="entry name" value="ASPARTATE AMINOTRANSFERASE"/>
    <property type="match status" value="1"/>
</dbReference>
<keyword evidence="5 8" id="KW-0808">Transferase</keyword>
<dbReference type="InterPro" id="IPR015421">
    <property type="entry name" value="PyrdxlP-dep_Trfase_major"/>
</dbReference>
<comment type="cofactor">
    <cofactor evidence="1">
        <name>pyridoxal 5'-phosphate</name>
        <dbReference type="ChEBI" id="CHEBI:597326"/>
    </cofactor>
</comment>
<dbReference type="InterPro" id="IPR004839">
    <property type="entry name" value="Aminotransferase_I/II_large"/>
</dbReference>
<evidence type="ECO:0000256" key="4">
    <source>
        <dbReference type="ARBA" id="ARBA00022576"/>
    </source>
</evidence>
<keyword evidence="9" id="KW-1185">Reference proteome</keyword>
<organism evidence="8 9">
    <name type="scientific">Fusarium tricinctum</name>
    <dbReference type="NCBI Taxonomy" id="61284"/>
    <lineage>
        <taxon>Eukaryota</taxon>
        <taxon>Fungi</taxon>
        <taxon>Dikarya</taxon>
        <taxon>Ascomycota</taxon>
        <taxon>Pezizomycotina</taxon>
        <taxon>Sordariomycetes</taxon>
        <taxon>Hypocreomycetidae</taxon>
        <taxon>Hypocreales</taxon>
        <taxon>Nectriaceae</taxon>
        <taxon>Fusarium</taxon>
        <taxon>Fusarium tricinctum species complex</taxon>
    </lineage>
</organism>
<protein>
    <submittedName>
        <fullName evidence="8">Pyridoxal phosphate-dependent transferase</fullName>
    </submittedName>
</protein>
<keyword evidence="4" id="KW-0032">Aminotransferase</keyword>
<dbReference type="InterPro" id="IPR000796">
    <property type="entry name" value="Asp_trans"/>
</dbReference>
<evidence type="ECO:0000256" key="1">
    <source>
        <dbReference type="ARBA" id="ARBA00001933"/>
    </source>
</evidence>
<dbReference type="InterPro" id="IPR015422">
    <property type="entry name" value="PyrdxlP-dep_Trfase_small"/>
</dbReference>
<evidence type="ECO:0000256" key="6">
    <source>
        <dbReference type="ARBA" id="ARBA00022898"/>
    </source>
</evidence>
<dbReference type="AlphaFoldDB" id="A0A8K0W683"/>
<accession>A0A8K0W683</accession>
<evidence type="ECO:0000313" key="9">
    <source>
        <dbReference type="Proteomes" id="UP000813427"/>
    </source>
</evidence>
<evidence type="ECO:0000256" key="3">
    <source>
        <dbReference type="ARBA" id="ARBA00011738"/>
    </source>
</evidence>
<dbReference type="Gene3D" id="3.90.1150.10">
    <property type="entry name" value="Aspartate Aminotransferase, domain 1"/>
    <property type="match status" value="1"/>
</dbReference>
<dbReference type="OrthoDB" id="6752799at2759"/>
<comment type="similarity">
    <text evidence="2">Belongs to the class-I pyridoxal-phosphate-dependent aminotransferase family.</text>
</comment>
<dbReference type="Pfam" id="PF00155">
    <property type="entry name" value="Aminotran_1_2"/>
    <property type="match status" value="1"/>
</dbReference>
<dbReference type="NCBIfam" id="NF006719">
    <property type="entry name" value="PRK09257.1"/>
    <property type="match status" value="1"/>
</dbReference>